<feature type="compositionally biased region" description="Low complexity" evidence="1">
    <location>
        <begin position="1160"/>
        <end position="1175"/>
    </location>
</feature>
<organism evidence="2 3">
    <name type="scientific">Petrolisthes cinctipes</name>
    <name type="common">Flat porcelain crab</name>
    <dbReference type="NCBI Taxonomy" id="88211"/>
    <lineage>
        <taxon>Eukaryota</taxon>
        <taxon>Metazoa</taxon>
        <taxon>Ecdysozoa</taxon>
        <taxon>Arthropoda</taxon>
        <taxon>Crustacea</taxon>
        <taxon>Multicrustacea</taxon>
        <taxon>Malacostraca</taxon>
        <taxon>Eumalacostraca</taxon>
        <taxon>Eucarida</taxon>
        <taxon>Decapoda</taxon>
        <taxon>Pleocyemata</taxon>
        <taxon>Anomura</taxon>
        <taxon>Galatheoidea</taxon>
        <taxon>Porcellanidae</taxon>
        <taxon>Petrolisthes</taxon>
    </lineage>
</organism>
<feature type="region of interest" description="Disordered" evidence="1">
    <location>
        <begin position="1019"/>
        <end position="1101"/>
    </location>
</feature>
<gene>
    <name evidence="2" type="ORF">Pcinc_031303</name>
</gene>
<feature type="compositionally biased region" description="Low complexity" evidence="1">
    <location>
        <begin position="812"/>
        <end position="821"/>
    </location>
</feature>
<accession>A0AAE1EWX3</accession>
<feature type="compositionally biased region" description="Polar residues" evidence="1">
    <location>
        <begin position="602"/>
        <end position="611"/>
    </location>
</feature>
<feature type="compositionally biased region" description="Basic and acidic residues" evidence="1">
    <location>
        <begin position="1328"/>
        <end position="1353"/>
    </location>
</feature>
<feature type="compositionally biased region" description="Low complexity" evidence="1">
    <location>
        <begin position="716"/>
        <end position="729"/>
    </location>
</feature>
<feature type="compositionally biased region" description="Basic residues" evidence="1">
    <location>
        <begin position="750"/>
        <end position="762"/>
    </location>
</feature>
<comment type="caution">
    <text evidence="2">The sequence shown here is derived from an EMBL/GenBank/DDBJ whole genome shotgun (WGS) entry which is preliminary data.</text>
</comment>
<feature type="region of interest" description="Disordered" evidence="1">
    <location>
        <begin position="1"/>
        <end position="96"/>
    </location>
</feature>
<feature type="compositionally biased region" description="Polar residues" evidence="1">
    <location>
        <begin position="1470"/>
        <end position="1491"/>
    </location>
</feature>
<feature type="region of interest" description="Disordered" evidence="1">
    <location>
        <begin position="1249"/>
        <end position="1296"/>
    </location>
</feature>
<feature type="region of interest" description="Disordered" evidence="1">
    <location>
        <begin position="1368"/>
        <end position="1429"/>
    </location>
</feature>
<feature type="compositionally biased region" description="Basic and acidic residues" evidence="1">
    <location>
        <begin position="624"/>
        <end position="633"/>
    </location>
</feature>
<feature type="compositionally biased region" description="Polar residues" evidence="1">
    <location>
        <begin position="294"/>
        <end position="306"/>
    </location>
</feature>
<name>A0AAE1EWX3_PETCI</name>
<feature type="region of interest" description="Disordered" evidence="1">
    <location>
        <begin position="275"/>
        <end position="306"/>
    </location>
</feature>
<feature type="compositionally biased region" description="Polar residues" evidence="1">
    <location>
        <begin position="151"/>
        <end position="163"/>
    </location>
</feature>
<dbReference type="Proteomes" id="UP001286313">
    <property type="component" value="Unassembled WGS sequence"/>
</dbReference>
<sequence length="1524" mass="165453">MEVETIEVDDGWRASRWSGGEDGGESDTSEASGRSLGRRHQYSRGPSRELHNIPDEELTGPRGMYAGSGGGMSLPRPYPVGSGGGLNRGPQQQDSADRIAAMYGTLRGPLRRPHSTVVGQPGECIGRDGGHCEQQTQHCVAASHDAKKNKQASTLSPGAQQQTEETEALKQSVQEQLQQLVRELEAGEDTLPPLTTPQPVQGQGSPMKHSNKPQYASNPVLSMTCISPQPPDNQGVQSGDNVSTIHRNTAVNNHNNRTFQTNLPSSNSVTHRSLLDINKDGSGSESSGSIRRPYSSTDWQRPGSTIIRSADSSALEAYRRTHGRGSGVDLHRYQRGKSEDLRHALDSLSGKDSTKTKSVTSLMNNKKEDFPRSNLKVPDSRRLVGSAQDLTGMMNVMNNHTYENINGNGDTVSPLKSNMNLINNNPEPTPTTMSPTNEPNNNNGITSSRSSCGIPVKSSSSGVKGVHISQSGNSINTNTNTTSTKPDLLQPKVYHKSKSRELTPAIEAASEKFGQFSSGTLKRISPFEAYRRTKSRELPLDQTNINRNSTNVRLNSPPPAMSQAGFERAKSPFEKAKISIEKKFETAKSPDKTGSCDVLPGSINSPQSPTGEQHKNDQIGNNAVKDKGERTKENVPNADMIKNENKMVKTKENEIEKAQQKQVVVKTNDKEPEKGQERGGGAGSKEEDNEKEKTKVKKTVSCDPEKPKSMYKLLASRFNRSNSNMSESNRTAEKRNQDEEEGTDKDDKTRLKRHSRFLKHRTEKSSSKSSLCDPEGNQEDSERADRKPSKKLTDALNKFLGRKESKEDHKGSNTSLSKSSSTAVKGHTEEDMPKKPPRFRAKIFSKSHENLALSHNDDMIEVCDNGLIPSVKPNATTSTITTTTTTTTTTTGTHKANYTLESVTKSICNHLSQLENDISSRIGSMGVSGGGSGSGSGGGGECQVVPAVTTVCSITTYGLSPALASRRNGKPTNLDVAAANKTDSNTTNTTAAPVITALGNTVPKTSVTTATKTAVTKTITSNNTPKPTPTTNNISPAGMKSHSVIPNKEVNVNSNGSKAGDERDIKFAQIKKLPSREARESSEYSTENEDTRGLSEGEDESVIDRITRKSFYSKFQDKKKPKLRRANTKEDMDQQLAAAKARLMKEDTERALRDSFSPNRLSSSPATSPRSSLVSPQGWEPIRRPSRKSLPPDDAMAVGMYSLGGRRGTSLQPDHLQGLNPEDSMKGTHHLPSPDGHYHMRAPSVPVDPYQRVMSPPRDTLQYRRSTSLVREELSPSISGPGNLGASSPNTKNQDDVHAQNPMAVAAAAGALAGEVAAGVAANTTSIRSREPSLTRLRSPEPSRQDDTRTQAREELSRRLTHLTRISGTSGLVKGTPGGVRGAESEQRPYRRTQTTGRLAGEVGPSSGVPAYRRTNTMDLPPADARARPGSEYRRHLTHDPTRRCSASFGRGVNLGRFVIPQTLVEGVTLPTSPSHTPSRLPTSRLTSPPSTLYRAGGSTYNPMDSTRFNTISSLPRRSSFYRY</sequence>
<reference evidence="2" key="1">
    <citation type="submission" date="2023-10" db="EMBL/GenBank/DDBJ databases">
        <title>Genome assemblies of two species of porcelain crab, Petrolisthes cinctipes and Petrolisthes manimaculis (Anomura: Porcellanidae).</title>
        <authorList>
            <person name="Angst P."/>
        </authorList>
    </citation>
    <scope>NUCLEOTIDE SEQUENCE</scope>
    <source>
        <strain evidence="2">PB745_01</strain>
        <tissue evidence="2">Gill</tissue>
    </source>
</reference>
<feature type="region of interest" description="Disordered" evidence="1">
    <location>
        <begin position="584"/>
        <end position="836"/>
    </location>
</feature>
<feature type="compositionally biased region" description="Low complexity" evidence="1">
    <location>
        <begin position="1019"/>
        <end position="1036"/>
    </location>
</feature>
<feature type="region of interest" description="Disordered" evidence="1">
    <location>
        <begin position="1469"/>
        <end position="1491"/>
    </location>
</feature>
<feature type="region of interest" description="Disordered" evidence="1">
    <location>
        <begin position="188"/>
        <end position="218"/>
    </location>
</feature>
<feature type="region of interest" description="Disordered" evidence="1">
    <location>
        <begin position="143"/>
        <end position="166"/>
    </location>
</feature>
<evidence type="ECO:0000313" key="2">
    <source>
        <dbReference type="EMBL" id="KAK3862862.1"/>
    </source>
</evidence>
<feature type="region of interest" description="Disordered" evidence="1">
    <location>
        <begin position="1148"/>
        <end position="1232"/>
    </location>
</feature>
<evidence type="ECO:0000256" key="1">
    <source>
        <dbReference type="SAM" id="MobiDB-lite"/>
    </source>
</evidence>
<feature type="compositionally biased region" description="Basic and acidic residues" evidence="1">
    <location>
        <begin position="684"/>
        <end position="693"/>
    </location>
</feature>
<proteinExistence type="predicted"/>
<feature type="region of interest" description="Disordered" evidence="1">
    <location>
        <begin position="547"/>
        <end position="568"/>
    </location>
</feature>
<feature type="region of interest" description="Disordered" evidence="1">
    <location>
        <begin position="1113"/>
        <end position="1133"/>
    </location>
</feature>
<feature type="compositionally biased region" description="Basic residues" evidence="1">
    <location>
        <begin position="1117"/>
        <end position="1126"/>
    </location>
</feature>
<dbReference type="EMBL" id="JAWQEG010004139">
    <property type="protein sequence ID" value="KAK3862862.1"/>
    <property type="molecule type" value="Genomic_DNA"/>
</dbReference>
<feature type="compositionally biased region" description="Polar residues" evidence="1">
    <location>
        <begin position="1276"/>
        <end position="1292"/>
    </location>
</feature>
<feature type="region of interest" description="Disordered" evidence="1">
    <location>
        <begin position="447"/>
        <end position="487"/>
    </location>
</feature>
<feature type="compositionally biased region" description="Basic and acidic residues" evidence="1">
    <location>
        <begin position="780"/>
        <end position="793"/>
    </location>
</feature>
<feature type="compositionally biased region" description="Basic and acidic residues" evidence="1">
    <location>
        <begin position="667"/>
        <end position="677"/>
    </location>
</feature>
<feature type="compositionally biased region" description="Low complexity" evidence="1">
    <location>
        <begin position="456"/>
        <end position="484"/>
    </location>
</feature>
<protein>
    <submittedName>
        <fullName evidence="2">Uncharacterized protein</fullName>
    </submittedName>
</protein>
<keyword evidence="3" id="KW-1185">Reference proteome</keyword>
<feature type="compositionally biased region" description="Basic and acidic residues" evidence="1">
    <location>
        <begin position="641"/>
        <end position="659"/>
    </location>
</feature>
<evidence type="ECO:0000313" key="3">
    <source>
        <dbReference type="Proteomes" id="UP001286313"/>
    </source>
</evidence>
<feature type="compositionally biased region" description="Basic and acidic residues" evidence="1">
    <location>
        <begin position="801"/>
        <end position="811"/>
    </location>
</feature>
<feature type="region of interest" description="Disordered" evidence="1">
    <location>
        <begin position="1323"/>
        <end position="1353"/>
    </location>
</feature>